<accession>A0A934VPA6</accession>
<keyword evidence="3" id="KW-1185">Reference proteome</keyword>
<comment type="caution">
    <text evidence="2">The sequence shown here is derived from an EMBL/GenBank/DDBJ whole genome shotgun (WGS) entry which is preliminary data.</text>
</comment>
<dbReference type="AlphaFoldDB" id="A0A934VPA6"/>
<reference evidence="2" key="1">
    <citation type="submission" date="2021-01" db="EMBL/GenBank/DDBJ databases">
        <title>Modified the classification status of verrucomicrobia.</title>
        <authorList>
            <person name="Feng X."/>
        </authorList>
    </citation>
    <scope>NUCLEOTIDE SEQUENCE</scope>
    <source>
        <strain evidence="2">KCTC 22041</strain>
    </source>
</reference>
<gene>
    <name evidence="2" type="ORF">JIN85_00105</name>
</gene>
<dbReference type="CDD" id="cd22784">
    <property type="entry name" value="DPBB_MltA_YuiC-like"/>
    <property type="match status" value="1"/>
</dbReference>
<dbReference type="SUPFAM" id="SSF50685">
    <property type="entry name" value="Barwin-like endoglucanases"/>
    <property type="match status" value="1"/>
</dbReference>
<name>A0A934VPA6_9BACT</name>
<dbReference type="GO" id="GO:0004553">
    <property type="term" value="F:hydrolase activity, hydrolyzing O-glycosyl compounds"/>
    <property type="evidence" value="ECO:0007669"/>
    <property type="project" value="InterPro"/>
</dbReference>
<evidence type="ECO:0000313" key="3">
    <source>
        <dbReference type="Proteomes" id="UP000603141"/>
    </source>
</evidence>
<dbReference type="GO" id="GO:0009254">
    <property type="term" value="P:peptidoglycan turnover"/>
    <property type="evidence" value="ECO:0007669"/>
    <property type="project" value="InterPro"/>
</dbReference>
<organism evidence="2 3">
    <name type="scientific">Luteolibacter pohnpeiensis</name>
    <dbReference type="NCBI Taxonomy" id="454153"/>
    <lineage>
        <taxon>Bacteria</taxon>
        <taxon>Pseudomonadati</taxon>
        <taxon>Verrucomicrobiota</taxon>
        <taxon>Verrucomicrobiia</taxon>
        <taxon>Verrucomicrobiales</taxon>
        <taxon>Verrucomicrobiaceae</taxon>
        <taxon>Luteolibacter</taxon>
    </lineage>
</organism>
<dbReference type="InterPro" id="IPR036908">
    <property type="entry name" value="RlpA-like_sf"/>
</dbReference>
<dbReference type="Proteomes" id="UP000603141">
    <property type="component" value="Unassembled WGS sequence"/>
</dbReference>
<dbReference type="InterPro" id="IPR010611">
    <property type="entry name" value="3D_dom"/>
</dbReference>
<protein>
    <submittedName>
        <fullName evidence="2">3D domain-containing protein</fullName>
    </submittedName>
</protein>
<dbReference type="Gene3D" id="2.40.40.10">
    <property type="entry name" value="RlpA-like domain"/>
    <property type="match status" value="1"/>
</dbReference>
<evidence type="ECO:0000313" key="2">
    <source>
        <dbReference type="EMBL" id="MBK1880791.1"/>
    </source>
</evidence>
<dbReference type="EMBL" id="JAENIJ010000001">
    <property type="protein sequence ID" value="MBK1880791.1"/>
    <property type="molecule type" value="Genomic_DNA"/>
</dbReference>
<dbReference type="Pfam" id="PF06725">
    <property type="entry name" value="3D"/>
    <property type="match status" value="1"/>
</dbReference>
<proteinExistence type="predicted"/>
<dbReference type="GO" id="GO:0019867">
    <property type="term" value="C:outer membrane"/>
    <property type="evidence" value="ECO:0007669"/>
    <property type="project" value="InterPro"/>
</dbReference>
<sequence>MPVYSFTDRTRVVRTTAYTSTESDHLIYGAKNATGTQLRYTDRVRSAAADWSIYPVGTVFRIKGMSQLYVVDDYGSALTGTGTIDIYQPTRNLMNLWGRRNVELTIVQWGSFTRSAEILSQRTKYRHCSQMLANIVRQRPDLGRVAAR</sequence>
<feature type="domain" description="3D" evidence="1">
    <location>
        <begin position="45"/>
        <end position="107"/>
    </location>
</feature>
<evidence type="ECO:0000259" key="1">
    <source>
        <dbReference type="Pfam" id="PF06725"/>
    </source>
</evidence>